<dbReference type="EnsemblPlants" id="KQL13611">
    <property type="protein sequence ID" value="KQL13611"/>
    <property type="gene ID" value="SETIT_025683mg"/>
</dbReference>
<dbReference type="AlphaFoldDB" id="K3ZGI1"/>
<reference evidence="2" key="1">
    <citation type="journal article" date="2012" name="Nat. Biotechnol.">
        <title>Reference genome sequence of the model plant Setaria.</title>
        <authorList>
            <person name="Bennetzen J.L."/>
            <person name="Schmutz J."/>
            <person name="Wang H."/>
            <person name="Percifield R."/>
            <person name="Hawkins J."/>
            <person name="Pontaroli A.C."/>
            <person name="Estep M."/>
            <person name="Feng L."/>
            <person name="Vaughn J.N."/>
            <person name="Grimwood J."/>
            <person name="Jenkins J."/>
            <person name="Barry K."/>
            <person name="Lindquist E."/>
            <person name="Hellsten U."/>
            <person name="Deshpande S."/>
            <person name="Wang X."/>
            <person name="Wu X."/>
            <person name="Mitros T."/>
            <person name="Triplett J."/>
            <person name="Yang X."/>
            <person name="Ye C.Y."/>
            <person name="Mauro-Herrera M."/>
            <person name="Wang L."/>
            <person name="Li P."/>
            <person name="Sharma M."/>
            <person name="Sharma R."/>
            <person name="Ronald P.C."/>
            <person name="Panaud O."/>
            <person name="Kellogg E.A."/>
            <person name="Brutnell T.P."/>
            <person name="Doust A.N."/>
            <person name="Tuskan G.A."/>
            <person name="Rokhsar D."/>
            <person name="Devos K.M."/>
        </authorList>
    </citation>
    <scope>NUCLEOTIDE SEQUENCE [LARGE SCALE GENOMIC DNA]</scope>
    <source>
        <strain evidence="2">cv. Yugu1</strain>
    </source>
</reference>
<reference evidence="1" key="2">
    <citation type="submission" date="2018-08" db="UniProtKB">
        <authorList>
            <consortium name="EnsemblPlants"/>
        </authorList>
    </citation>
    <scope>IDENTIFICATION</scope>
    <source>
        <strain evidence="1">Yugu1</strain>
    </source>
</reference>
<protein>
    <submittedName>
        <fullName evidence="1">Uncharacterized protein</fullName>
    </submittedName>
</protein>
<dbReference type="Gramene" id="KQL13611">
    <property type="protein sequence ID" value="KQL13611"/>
    <property type="gene ID" value="SETIT_025683mg"/>
</dbReference>
<evidence type="ECO:0000313" key="2">
    <source>
        <dbReference type="Proteomes" id="UP000004995"/>
    </source>
</evidence>
<dbReference type="HOGENOM" id="CLU_3160903_0_0_1"/>
<name>K3ZGI1_SETIT</name>
<evidence type="ECO:0000313" key="1">
    <source>
        <dbReference type="EnsemblPlants" id="KQL13611"/>
    </source>
</evidence>
<accession>K3ZGI1</accession>
<organism evidence="1 2">
    <name type="scientific">Setaria italica</name>
    <name type="common">Foxtail millet</name>
    <name type="synonym">Panicum italicum</name>
    <dbReference type="NCBI Taxonomy" id="4555"/>
    <lineage>
        <taxon>Eukaryota</taxon>
        <taxon>Viridiplantae</taxon>
        <taxon>Streptophyta</taxon>
        <taxon>Embryophyta</taxon>
        <taxon>Tracheophyta</taxon>
        <taxon>Spermatophyta</taxon>
        <taxon>Magnoliopsida</taxon>
        <taxon>Liliopsida</taxon>
        <taxon>Poales</taxon>
        <taxon>Poaceae</taxon>
        <taxon>PACMAD clade</taxon>
        <taxon>Panicoideae</taxon>
        <taxon>Panicodae</taxon>
        <taxon>Paniceae</taxon>
        <taxon>Cenchrinae</taxon>
        <taxon>Setaria</taxon>
    </lineage>
</organism>
<dbReference type="InParanoid" id="K3ZGI1"/>
<keyword evidence="2" id="KW-1185">Reference proteome</keyword>
<sequence>MNITKMMVQNEKNIFNCIGQNQAHAPHSFISITNQMNTLIEMSAEDET</sequence>
<dbReference type="EMBL" id="AGNK02001462">
    <property type="status" value="NOT_ANNOTATED_CDS"/>
    <property type="molecule type" value="Genomic_DNA"/>
</dbReference>
<proteinExistence type="predicted"/>
<dbReference type="Proteomes" id="UP000004995">
    <property type="component" value="Unassembled WGS sequence"/>
</dbReference>